<proteinExistence type="predicted"/>
<protein>
    <submittedName>
        <fullName evidence="1">Uncharacterized protein</fullName>
    </submittedName>
</protein>
<keyword evidence="2" id="KW-1185">Reference proteome</keyword>
<dbReference type="EMBL" id="LBHU01000001">
    <property type="protein sequence ID" value="KLI64430.1"/>
    <property type="molecule type" value="Genomic_DNA"/>
</dbReference>
<reference evidence="1 2" key="1">
    <citation type="submission" date="2015-04" db="EMBL/GenBank/DDBJ databases">
        <title>The draft genome sequence of Erythrobacter marinus HWDM-33.</title>
        <authorList>
            <person name="Zhuang L."/>
            <person name="Liu Y."/>
            <person name="Shao Z."/>
        </authorList>
    </citation>
    <scope>NUCLEOTIDE SEQUENCE [LARGE SCALE GENOMIC DNA]</scope>
    <source>
        <strain evidence="1 2">HWDM-33</strain>
    </source>
</reference>
<gene>
    <name evidence="1" type="ORF">AAV99_02160</name>
</gene>
<name>A0A0H0XVX8_9SPHN</name>
<evidence type="ECO:0000313" key="1">
    <source>
        <dbReference type="EMBL" id="KLI64430.1"/>
    </source>
</evidence>
<comment type="caution">
    <text evidence="1">The sequence shown here is derived from an EMBL/GenBank/DDBJ whole genome shotgun (WGS) entry which is preliminary data.</text>
</comment>
<dbReference type="AlphaFoldDB" id="A0A0H0XVX8"/>
<dbReference type="PATRIC" id="fig|874156.12.peg.450"/>
<dbReference type="Proteomes" id="UP000053455">
    <property type="component" value="Unassembled WGS sequence"/>
</dbReference>
<evidence type="ECO:0000313" key="2">
    <source>
        <dbReference type="Proteomes" id="UP000053455"/>
    </source>
</evidence>
<sequence length="64" mass="7039">MSIWKRIRKDYKGIALLKNAIIGNIKEIWTCPEVIDHDKTPDNIAYGEGGAGMEGVAPYSSTDS</sequence>
<organism evidence="1 2">
    <name type="scientific">Aurantiacibacter marinus</name>
    <dbReference type="NCBI Taxonomy" id="874156"/>
    <lineage>
        <taxon>Bacteria</taxon>
        <taxon>Pseudomonadati</taxon>
        <taxon>Pseudomonadota</taxon>
        <taxon>Alphaproteobacteria</taxon>
        <taxon>Sphingomonadales</taxon>
        <taxon>Erythrobacteraceae</taxon>
        <taxon>Aurantiacibacter</taxon>
    </lineage>
</organism>
<accession>A0A0H0XVX8</accession>